<evidence type="ECO:0000256" key="1">
    <source>
        <dbReference type="ARBA" id="ARBA00004123"/>
    </source>
</evidence>
<dbReference type="GO" id="GO:0005634">
    <property type="term" value="C:nucleus"/>
    <property type="evidence" value="ECO:0007669"/>
    <property type="project" value="UniProtKB-SubCell"/>
</dbReference>
<keyword evidence="2 4" id="KW-0694">RNA-binding</keyword>
<evidence type="ECO:0000256" key="5">
    <source>
        <dbReference type="SAM" id="MobiDB-lite"/>
    </source>
</evidence>
<dbReference type="InterPro" id="IPR012677">
    <property type="entry name" value="Nucleotide-bd_a/b_plait_sf"/>
</dbReference>
<dbReference type="InterPro" id="IPR006630">
    <property type="entry name" value="La_HTH"/>
</dbReference>
<dbReference type="InterPro" id="IPR036390">
    <property type="entry name" value="WH_DNA-bd_sf"/>
</dbReference>
<organism evidence="9">
    <name type="scientific">Tabanus bromius</name>
    <name type="common">Band-eyed brown horse fly</name>
    <dbReference type="NCBI Taxonomy" id="304241"/>
    <lineage>
        <taxon>Eukaryota</taxon>
        <taxon>Metazoa</taxon>
        <taxon>Ecdysozoa</taxon>
        <taxon>Arthropoda</taxon>
        <taxon>Hexapoda</taxon>
        <taxon>Insecta</taxon>
        <taxon>Pterygota</taxon>
        <taxon>Neoptera</taxon>
        <taxon>Endopterygota</taxon>
        <taxon>Diptera</taxon>
        <taxon>Brachycera</taxon>
        <taxon>Tabanomorpha</taxon>
        <taxon>Tabanoidea</taxon>
        <taxon>Tabanidae</taxon>
        <taxon>Tabanus</taxon>
    </lineage>
</organism>
<evidence type="ECO:0000256" key="4">
    <source>
        <dbReference type="PROSITE-ProRule" id="PRU00332"/>
    </source>
</evidence>
<dbReference type="EMBL" id="GDAI01000784">
    <property type="protein sequence ID" value="JAI16819.1"/>
    <property type="molecule type" value="mRNA"/>
</dbReference>
<dbReference type="PROSITE" id="PS50102">
    <property type="entry name" value="RRM"/>
    <property type="match status" value="1"/>
</dbReference>
<dbReference type="GO" id="GO:0010494">
    <property type="term" value="C:cytoplasmic stress granule"/>
    <property type="evidence" value="ECO:0007669"/>
    <property type="project" value="TreeGrafter"/>
</dbReference>
<feature type="region of interest" description="Disordered" evidence="5">
    <location>
        <begin position="359"/>
        <end position="396"/>
    </location>
</feature>
<proteinExistence type="evidence at transcript level"/>
<name>A0A0K8TR23_TABBR</name>
<dbReference type="AlphaFoldDB" id="A0A0K8TR23"/>
<dbReference type="GO" id="GO:0003729">
    <property type="term" value="F:mRNA binding"/>
    <property type="evidence" value="ECO:0007669"/>
    <property type="project" value="TreeGrafter"/>
</dbReference>
<accession>A0A0K8TR23</accession>
<feature type="compositionally biased region" description="Basic residues" evidence="5">
    <location>
        <begin position="363"/>
        <end position="380"/>
    </location>
</feature>
<dbReference type="PANTHER" id="PTHR22792">
    <property type="entry name" value="LUPUS LA PROTEIN-RELATED"/>
    <property type="match status" value="1"/>
</dbReference>
<dbReference type="InterPro" id="IPR035979">
    <property type="entry name" value="RBD_domain_sf"/>
</dbReference>
<protein>
    <submittedName>
        <fullName evidence="9">Putative la rna-binding domain of la-related protein 3</fullName>
    </submittedName>
</protein>
<sequence>MTDVKETDQPQNNTEEQKKEKAEEVEKSGEEEKTEEVKKTEDADKTEDSEKLDESAEGPEPSKQEKEIIRQIEYYFGDANLHRDKFLLQQIEKDEGWVPFEVLLTFKRLASLSKEPEVIVKALEKSDEGLIEISEDKTKIRRHPERPLPEHNEERRKEISSRTAYAKGFPLDAEMSDLIEFFSPFEKVLNINMRKYHDKRTKTYKFKGSVFVTFAKKEQCQEFIEKEKVEYKGVELLRKWQEQYLEEKKKSPNKKKGGKAKAEEKAFELPKGTVLQFEGTDENTTRELIKEELSKFEENIAFLEYNKGDSTGYVRLQNENSAKPLLEKLTDSKLKVGDAELVFKTLTEEEEKSFLEKAVEHMKSKRNHQSRHKGGNRKRRNVDSEESEPATKVKAN</sequence>
<dbReference type="Gene3D" id="1.10.10.10">
    <property type="entry name" value="Winged helix-like DNA-binding domain superfamily/Winged helix DNA-binding domain"/>
    <property type="match status" value="1"/>
</dbReference>
<dbReference type="CDD" id="cd08028">
    <property type="entry name" value="LARP_3"/>
    <property type="match status" value="1"/>
</dbReference>
<comment type="subcellular location">
    <subcellularLocation>
        <location evidence="1">Nucleus</location>
    </subcellularLocation>
</comment>
<dbReference type="InterPro" id="IPR036388">
    <property type="entry name" value="WH-like_DNA-bd_sf"/>
</dbReference>
<dbReference type="SMART" id="SM00360">
    <property type="entry name" value="RRM"/>
    <property type="match status" value="1"/>
</dbReference>
<dbReference type="InterPro" id="IPR002344">
    <property type="entry name" value="Lupus_La"/>
</dbReference>
<evidence type="ECO:0000256" key="3">
    <source>
        <dbReference type="ARBA" id="ARBA00023242"/>
    </source>
</evidence>
<dbReference type="PANTHER" id="PTHR22792:SF166">
    <property type="entry name" value="LUPUS LA PROTEIN HOMOLOG"/>
    <property type="match status" value="1"/>
</dbReference>
<feature type="compositionally biased region" description="Basic and acidic residues" evidence="5">
    <location>
        <begin position="15"/>
        <end position="67"/>
    </location>
</feature>
<dbReference type="InterPro" id="IPR014886">
    <property type="entry name" value="La_xRRM"/>
</dbReference>
<dbReference type="InterPro" id="IPR000504">
    <property type="entry name" value="RRM_dom"/>
</dbReference>
<dbReference type="Pfam" id="PF05383">
    <property type="entry name" value="La"/>
    <property type="match status" value="1"/>
</dbReference>
<dbReference type="Pfam" id="PF00076">
    <property type="entry name" value="RRM_1"/>
    <property type="match status" value="1"/>
</dbReference>
<dbReference type="PROSITE" id="PS50961">
    <property type="entry name" value="HTH_LA"/>
    <property type="match status" value="1"/>
</dbReference>
<dbReference type="GO" id="GO:0008033">
    <property type="term" value="P:tRNA processing"/>
    <property type="evidence" value="ECO:0007669"/>
    <property type="project" value="TreeGrafter"/>
</dbReference>
<dbReference type="PROSITE" id="PS51939">
    <property type="entry name" value="XRRM"/>
    <property type="match status" value="1"/>
</dbReference>
<evidence type="ECO:0000256" key="2">
    <source>
        <dbReference type="ARBA" id="ARBA00022884"/>
    </source>
</evidence>
<dbReference type="SUPFAM" id="SSF46785">
    <property type="entry name" value="Winged helix' DNA-binding domain"/>
    <property type="match status" value="1"/>
</dbReference>
<feature type="domain" description="RRM" evidence="6">
    <location>
        <begin position="162"/>
        <end position="252"/>
    </location>
</feature>
<dbReference type="SMART" id="SM00715">
    <property type="entry name" value="LA"/>
    <property type="match status" value="1"/>
</dbReference>
<evidence type="ECO:0000259" key="6">
    <source>
        <dbReference type="PROSITE" id="PS50102"/>
    </source>
</evidence>
<feature type="domain" description="HTH La-type RNA-binding" evidence="7">
    <location>
        <begin position="58"/>
        <end position="150"/>
    </location>
</feature>
<feature type="domain" description="XRRM" evidence="8">
    <location>
        <begin position="268"/>
        <end position="388"/>
    </location>
</feature>
<keyword evidence="3" id="KW-0539">Nucleus</keyword>
<dbReference type="GO" id="GO:0045727">
    <property type="term" value="P:positive regulation of translation"/>
    <property type="evidence" value="ECO:0007669"/>
    <property type="project" value="TreeGrafter"/>
</dbReference>
<dbReference type="PRINTS" id="PR00302">
    <property type="entry name" value="LUPUSLA"/>
</dbReference>
<dbReference type="Gene3D" id="3.30.70.330">
    <property type="match status" value="2"/>
</dbReference>
<evidence type="ECO:0000259" key="7">
    <source>
        <dbReference type="PROSITE" id="PS50961"/>
    </source>
</evidence>
<reference evidence="9" key="1">
    <citation type="journal article" date="2015" name="Insect Biochem. Mol. Biol.">
        <title>An insight into the sialome of the horse fly, Tabanus bromius.</title>
        <authorList>
            <person name="Ribeiro J.M."/>
            <person name="Kazimirova M."/>
            <person name="Takac P."/>
            <person name="Andersen J.F."/>
            <person name="Francischetti I.M."/>
        </authorList>
    </citation>
    <scope>NUCLEOTIDE SEQUENCE</scope>
</reference>
<evidence type="ECO:0000259" key="8">
    <source>
        <dbReference type="PROSITE" id="PS51939"/>
    </source>
</evidence>
<dbReference type="GO" id="GO:0005829">
    <property type="term" value="C:cytosol"/>
    <property type="evidence" value="ECO:0007669"/>
    <property type="project" value="TreeGrafter"/>
</dbReference>
<dbReference type="Pfam" id="PF08777">
    <property type="entry name" value="RRM_3"/>
    <property type="match status" value="1"/>
</dbReference>
<dbReference type="SUPFAM" id="SSF54928">
    <property type="entry name" value="RNA-binding domain, RBD"/>
    <property type="match status" value="1"/>
</dbReference>
<dbReference type="GO" id="GO:1990904">
    <property type="term" value="C:ribonucleoprotein complex"/>
    <property type="evidence" value="ECO:0007669"/>
    <property type="project" value="UniProtKB-UniRule"/>
</dbReference>
<dbReference type="InterPro" id="IPR045180">
    <property type="entry name" value="La_dom_prot"/>
</dbReference>
<evidence type="ECO:0000313" key="9">
    <source>
        <dbReference type="EMBL" id="JAI16819.1"/>
    </source>
</evidence>
<feature type="region of interest" description="Disordered" evidence="5">
    <location>
        <begin position="1"/>
        <end position="67"/>
    </location>
</feature>
<dbReference type="CDD" id="cd12291">
    <property type="entry name" value="RRM1_La"/>
    <property type="match status" value="1"/>
</dbReference>